<proteinExistence type="predicted"/>
<dbReference type="SUPFAM" id="SSF53590">
    <property type="entry name" value="Nucleoside hydrolase"/>
    <property type="match status" value="1"/>
</dbReference>
<dbReference type="Proteomes" id="UP000590738">
    <property type="component" value="Unassembled WGS sequence"/>
</dbReference>
<dbReference type="Gene3D" id="3.90.245.10">
    <property type="entry name" value="Ribonucleoside hydrolase-like"/>
    <property type="match status" value="1"/>
</dbReference>
<accession>A0A7W2LKR5</accession>
<protein>
    <submittedName>
        <fullName evidence="1">Nucleoside hydrolase</fullName>
    </submittedName>
</protein>
<dbReference type="AlphaFoldDB" id="A0A7W2LKR5"/>
<gene>
    <name evidence="1" type="ORF">H4B97_09185</name>
</gene>
<organism evidence="1 2">
    <name type="scientific">Pseudomonas juntendi</name>
    <dbReference type="NCBI Taxonomy" id="2666183"/>
    <lineage>
        <taxon>Bacteria</taxon>
        <taxon>Pseudomonadati</taxon>
        <taxon>Pseudomonadota</taxon>
        <taxon>Gammaproteobacteria</taxon>
        <taxon>Pseudomonadales</taxon>
        <taxon>Pseudomonadaceae</taxon>
        <taxon>Pseudomonas</taxon>
    </lineage>
</organism>
<reference evidence="1 2" key="1">
    <citation type="submission" date="2020-07" db="EMBL/GenBank/DDBJ databases">
        <title>Diversity of carbapenemase encoding genes among Pseudomonas putida group clinical isolates in a tertiary Brazilian hospital.</title>
        <authorList>
            <person name="Alberto-Lei F."/>
            <person name="Nodari C.S."/>
            <person name="Streling A.P."/>
            <person name="Paulino J.T."/>
            <person name="Bessa-Neto F.O."/>
            <person name="Cayo R."/>
            <person name="Gales A.C."/>
        </authorList>
    </citation>
    <scope>NUCLEOTIDE SEQUENCE [LARGE SCALE GENOMIC DNA]</scope>
    <source>
        <strain evidence="1 2">12273</strain>
    </source>
</reference>
<dbReference type="InterPro" id="IPR036452">
    <property type="entry name" value="Ribo_hydro-like"/>
</dbReference>
<evidence type="ECO:0000313" key="2">
    <source>
        <dbReference type="Proteomes" id="UP000590738"/>
    </source>
</evidence>
<sequence length="171" mass="19285">MAAALRLNPEIAKRMTLIWIGGGSYPHCGWEYNLATDVAAARIVIEQSMIPIWQIPQNAYRQMQFSVAELQDRMRPISDFSAWIYEKFTNPPSFVDIGGAWPPGDSPTVLLSAISQESSQYKERPALRIETDGSYGEPVGDGRMVRVYEQLDARLTFEDFLSLMRIHATKG</sequence>
<dbReference type="GO" id="GO:0016799">
    <property type="term" value="F:hydrolase activity, hydrolyzing N-glycosyl compounds"/>
    <property type="evidence" value="ECO:0007669"/>
    <property type="project" value="InterPro"/>
</dbReference>
<name>A0A7W2LKR5_9PSED</name>
<comment type="caution">
    <text evidence="1">The sequence shown here is derived from an EMBL/GenBank/DDBJ whole genome shotgun (WGS) entry which is preliminary data.</text>
</comment>
<dbReference type="EMBL" id="JACGCZ010000012">
    <property type="protein sequence ID" value="MBA6142642.1"/>
    <property type="molecule type" value="Genomic_DNA"/>
</dbReference>
<keyword evidence="1" id="KW-0378">Hydrolase</keyword>
<evidence type="ECO:0000313" key="1">
    <source>
        <dbReference type="EMBL" id="MBA6142642.1"/>
    </source>
</evidence>